<feature type="transmembrane region" description="Helical" evidence="1">
    <location>
        <begin position="20"/>
        <end position="39"/>
    </location>
</feature>
<comment type="caution">
    <text evidence="2">The sequence shown here is derived from an EMBL/GenBank/DDBJ whole genome shotgun (WGS) entry which is preliminary data.</text>
</comment>
<name>A0A1E5IVR1_SHECO</name>
<dbReference type="Proteomes" id="UP000095230">
    <property type="component" value="Unassembled WGS sequence"/>
</dbReference>
<gene>
    <name evidence="2" type="ORF">BEL05_00735</name>
</gene>
<dbReference type="EMBL" id="MCBT01000024">
    <property type="protein sequence ID" value="OEG74158.1"/>
    <property type="molecule type" value="Genomic_DNA"/>
</dbReference>
<organism evidence="2 3">
    <name type="scientific">Shewanella colwelliana</name>
    <name type="common">Alteromonas colwelliana</name>
    <dbReference type="NCBI Taxonomy" id="23"/>
    <lineage>
        <taxon>Bacteria</taxon>
        <taxon>Pseudomonadati</taxon>
        <taxon>Pseudomonadota</taxon>
        <taxon>Gammaproteobacteria</taxon>
        <taxon>Alteromonadales</taxon>
        <taxon>Shewanellaceae</taxon>
        <taxon>Shewanella</taxon>
    </lineage>
</organism>
<proteinExistence type="predicted"/>
<dbReference type="RefSeq" id="WP_069670958.1">
    <property type="nucleotide sequence ID" value="NZ_MCBT01000024.1"/>
</dbReference>
<dbReference type="OrthoDB" id="9921557at2"/>
<accession>A0A1E5IVR1</accession>
<evidence type="ECO:0000313" key="3">
    <source>
        <dbReference type="Proteomes" id="UP000095230"/>
    </source>
</evidence>
<dbReference type="AlphaFoldDB" id="A0A1E5IVR1"/>
<sequence>MEKTKGMINWFYDFLKWDKWHLLAFVGAFLMIFCTKQIVADEAYFYDYLTPQSRAEILKKAQTFSVSTWTWGYTFKVVCNGKWIDTKFDTSYSSKPHVIAKWSSVRDEDKATVIKTINSMC</sequence>
<keyword evidence="1" id="KW-0472">Membrane</keyword>
<keyword evidence="1" id="KW-0812">Transmembrane</keyword>
<evidence type="ECO:0000256" key="1">
    <source>
        <dbReference type="SAM" id="Phobius"/>
    </source>
</evidence>
<evidence type="ECO:0000313" key="2">
    <source>
        <dbReference type="EMBL" id="OEG74158.1"/>
    </source>
</evidence>
<keyword evidence="1" id="KW-1133">Transmembrane helix</keyword>
<dbReference type="STRING" id="23.BEL05_00735"/>
<reference evidence="2 3" key="1">
    <citation type="submission" date="2016-07" db="EMBL/GenBank/DDBJ databases">
        <title>Whole-genome of two Shewanella species isolated from a digestive organ of sea cucumber Apostichopus japonicus Selenka 1867.</title>
        <authorList>
            <person name="Hong H.-H."/>
            <person name="Choi H."/>
            <person name="Cheon S."/>
            <person name="Oh J.-S."/>
            <person name="Lee H.-G."/>
            <person name="Park C."/>
        </authorList>
    </citation>
    <scope>NUCLEOTIDE SEQUENCE [LARGE SCALE GENOMIC DNA]</scope>
    <source>
        <strain evidence="2 3">CSB03KR</strain>
    </source>
</reference>
<protein>
    <submittedName>
        <fullName evidence="2">Uncharacterized protein</fullName>
    </submittedName>
</protein>